<comment type="caution">
    <text evidence="2">The sequence shown here is derived from an EMBL/GenBank/DDBJ whole genome shotgun (WGS) entry which is preliminary data.</text>
</comment>
<feature type="region of interest" description="Disordered" evidence="1">
    <location>
        <begin position="41"/>
        <end position="60"/>
    </location>
</feature>
<gene>
    <name evidence="2" type="ORF">TrST_g12846</name>
</gene>
<organism evidence="2 3">
    <name type="scientific">Triparma strigata</name>
    <dbReference type="NCBI Taxonomy" id="1606541"/>
    <lineage>
        <taxon>Eukaryota</taxon>
        <taxon>Sar</taxon>
        <taxon>Stramenopiles</taxon>
        <taxon>Ochrophyta</taxon>
        <taxon>Bolidophyceae</taxon>
        <taxon>Parmales</taxon>
        <taxon>Triparmaceae</taxon>
        <taxon>Triparma</taxon>
    </lineage>
</organism>
<keyword evidence="3" id="KW-1185">Reference proteome</keyword>
<name>A0A9W7EPN2_9STRA</name>
<protein>
    <submittedName>
        <fullName evidence="2">Uncharacterized protein</fullName>
    </submittedName>
</protein>
<evidence type="ECO:0000256" key="1">
    <source>
        <dbReference type="SAM" id="MobiDB-lite"/>
    </source>
</evidence>
<sequence>MSDITLLRDEESSASLRLAECAMNLYPSLLSLVESSNMLRSSVSESETEGPPSTCDSNTQSLTASMEHFTKITNDEHYTKGIKESIDKLQALNSSFDERGHFLNTLHVHSPLLNVGQTINYLITRSQDDDLETALKLYNHVLSLNETCDNEVLKLLKRNLTDVQKVPDQLISKSLSILRSPMTTTTQIFSPISILKSLDLDAENLYYSCRLKLLHLSLSNLTNLSAVKKWRKLTTETLSTLHLLFNDDTPTNNTNKPSFKPTSYIHKSSMILMSKVTHITREITAEIKYNEQQLCEWGVNMDVMFWVEDMIKKEVERLWSDDCFESGLEYFLKVSLDTMRLDEEFENFIKRKDEYYEAIVRKEKGRITEGNRIREEWKSVKDYWTEIYHEAVGVKGREEEEVLVEEEEGIEEEEVAGGAAIAIEDEDFGDDW</sequence>
<evidence type="ECO:0000313" key="3">
    <source>
        <dbReference type="Proteomes" id="UP001165085"/>
    </source>
</evidence>
<dbReference type="EMBL" id="BRXY01000298">
    <property type="protein sequence ID" value="GMH85048.1"/>
    <property type="molecule type" value="Genomic_DNA"/>
</dbReference>
<dbReference type="AlphaFoldDB" id="A0A9W7EPN2"/>
<evidence type="ECO:0000313" key="2">
    <source>
        <dbReference type="EMBL" id="GMH85048.1"/>
    </source>
</evidence>
<dbReference type="Proteomes" id="UP001165085">
    <property type="component" value="Unassembled WGS sequence"/>
</dbReference>
<proteinExistence type="predicted"/>
<dbReference type="OrthoDB" id="10381478at2759"/>
<accession>A0A9W7EPN2</accession>
<reference evidence="3" key="1">
    <citation type="journal article" date="2023" name="Commun. Biol.">
        <title>Genome analysis of Parmales, the sister group of diatoms, reveals the evolutionary specialization of diatoms from phago-mixotrophs to photoautotrophs.</title>
        <authorList>
            <person name="Ban H."/>
            <person name="Sato S."/>
            <person name="Yoshikawa S."/>
            <person name="Yamada K."/>
            <person name="Nakamura Y."/>
            <person name="Ichinomiya M."/>
            <person name="Sato N."/>
            <person name="Blanc-Mathieu R."/>
            <person name="Endo H."/>
            <person name="Kuwata A."/>
            <person name="Ogata H."/>
        </authorList>
    </citation>
    <scope>NUCLEOTIDE SEQUENCE [LARGE SCALE GENOMIC DNA]</scope>
    <source>
        <strain evidence="3">NIES 3701</strain>
    </source>
</reference>